<dbReference type="AlphaFoldDB" id="A0AAD7QFB6"/>
<dbReference type="GO" id="GO:0016567">
    <property type="term" value="P:protein ubiquitination"/>
    <property type="evidence" value="ECO:0007669"/>
    <property type="project" value="TreeGrafter"/>
</dbReference>
<accession>A0AAD7QFB6</accession>
<evidence type="ECO:0000313" key="6">
    <source>
        <dbReference type="EMBL" id="KAJ7980502.1"/>
    </source>
</evidence>
<dbReference type="KEGG" id="qsa:O6P43_003772"/>
<keyword evidence="4" id="KW-1133">Transmembrane helix</keyword>
<reference evidence="6" key="1">
    <citation type="journal article" date="2023" name="Science">
        <title>Elucidation of the pathway for biosynthesis of saponin adjuvants from the soapbark tree.</title>
        <authorList>
            <person name="Reed J."/>
            <person name="Orme A."/>
            <person name="El-Demerdash A."/>
            <person name="Owen C."/>
            <person name="Martin L.B.B."/>
            <person name="Misra R.C."/>
            <person name="Kikuchi S."/>
            <person name="Rejzek M."/>
            <person name="Martin A.C."/>
            <person name="Harkess A."/>
            <person name="Leebens-Mack J."/>
            <person name="Louveau T."/>
            <person name="Stephenson M.J."/>
            <person name="Osbourn A."/>
        </authorList>
    </citation>
    <scope>NUCLEOTIDE SEQUENCE</scope>
    <source>
        <strain evidence="6">S10</strain>
    </source>
</reference>
<proteinExistence type="predicted"/>
<keyword evidence="2" id="KW-0863">Zinc-finger</keyword>
<dbReference type="Proteomes" id="UP001163823">
    <property type="component" value="Chromosome 2"/>
</dbReference>
<dbReference type="PANTHER" id="PTHR45969:SF11">
    <property type="entry name" value="RING_U-BOX SUPERFAMILY PROTEIN"/>
    <property type="match status" value="1"/>
</dbReference>
<evidence type="ECO:0000256" key="3">
    <source>
        <dbReference type="ARBA" id="ARBA00022833"/>
    </source>
</evidence>
<feature type="transmembrane region" description="Helical" evidence="4">
    <location>
        <begin position="17"/>
        <end position="39"/>
    </location>
</feature>
<dbReference type="Pfam" id="PF17123">
    <property type="entry name" value="zf-RING_11"/>
    <property type="match status" value="1"/>
</dbReference>
<keyword evidence="1" id="KW-0479">Metal-binding</keyword>
<protein>
    <submittedName>
        <fullName evidence="6">E3 ubiquitin-protein ligase RHA1B</fullName>
    </submittedName>
</protein>
<organism evidence="6 7">
    <name type="scientific">Quillaja saponaria</name>
    <name type="common">Soap bark tree</name>
    <dbReference type="NCBI Taxonomy" id="32244"/>
    <lineage>
        <taxon>Eukaryota</taxon>
        <taxon>Viridiplantae</taxon>
        <taxon>Streptophyta</taxon>
        <taxon>Embryophyta</taxon>
        <taxon>Tracheophyta</taxon>
        <taxon>Spermatophyta</taxon>
        <taxon>Magnoliopsida</taxon>
        <taxon>eudicotyledons</taxon>
        <taxon>Gunneridae</taxon>
        <taxon>Pentapetalae</taxon>
        <taxon>rosids</taxon>
        <taxon>fabids</taxon>
        <taxon>Fabales</taxon>
        <taxon>Quillajaceae</taxon>
        <taxon>Quillaja</taxon>
    </lineage>
</organism>
<evidence type="ECO:0000256" key="1">
    <source>
        <dbReference type="ARBA" id="ARBA00022723"/>
    </source>
</evidence>
<keyword evidence="4" id="KW-0472">Membrane</keyword>
<evidence type="ECO:0000313" key="7">
    <source>
        <dbReference type="Proteomes" id="UP001163823"/>
    </source>
</evidence>
<keyword evidence="3" id="KW-0862">Zinc</keyword>
<dbReference type="InterPro" id="IPR013083">
    <property type="entry name" value="Znf_RING/FYVE/PHD"/>
</dbReference>
<feature type="domain" description="RING-type" evidence="5">
    <location>
        <begin position="93"/>
        <end position="121"/>
    </location>
</feature>
<sequence>MGFCIKDPISGLSTSHLIYEAALIIAVLRLVLCWAFRFLRNISNSSLPIPVEAEDSDSFSSWVLSSEMIRESTLILTTFGDIVERLPETWNTCAVCLNKLRMADGVRELRNCCHVFHKECIDRMVGS</sequence>
<evidence type="ECO:0000256" key="4">
    <source>
        <dbReference type="SAM" id="Phobius"/>
    </source>
</evidence>
<comment type="caution">
    <text evidence="6">The sequence shown here is derived from an EMBL/GenBank/DDBJ whole genome shotgun (WGS) entry which is preliminary data.</text>
</comment>
<dbReference type="GO" id="GO:0008270">
    <property type="term" value="F:zinc ion binding"/>
    <property type="evidence" value="ECO:0007669"/>
    <property type="project" value="UniProtKB-KW"/>
</dbReference>
<evidence type="ECO:0000256" key="2">
    <source>
        <dbReference type="ARBA" id="ARBA00022771"/>
    </source>
</evidence>
<keyword evidence="7" id="KW-1185">Reference proteome</keyword>
<dbReference type="EMBL" id="JARAOO010000002">
    <property type="protein sequence ID" value="KAJ7980502.1"/>
    <property type="molecule type" value="Genomic_DNA"/>
</dbReference>
<dbReference type="SUPFAM" id="SSF57850">
    <property type="entry name" value="RING/U-box"/>
    <property type="match status" value="1"/>
</dbReference>
<dbReference type="GO" id="GO:0061630">
    <property type="term" value="F:ubiquitin protein ligase activity"/>
    <property type="evidence" value="ECO:0007669"/>
    <property type="project" value="TreeGrafter"/>
</dbReference>
<gene>
    <name evidence="6" type="ORF">O6P43_003772</name>
</gene>
<dbReference type="InterPro" id="IPR001841">
    <property type="entry name" value="Znf_RING"/>
</dbReference>
<keyword evidence="4" id="KW-0812">Transmembrane</keyword>
<dbReference type="Gene3D" id="3.30.40.10">
    <property type="entry name" value="Zinc/RING finger domain, C3HC4 (zinc finger)"/>
    <property type="match status" value="1"/>
</dbReference>
<name>A0AAD7QFB6_QUISA</name>
<evidence type="ECO:0000259" key="5">
    <source>
        <dbReference type="Pfam" id="PF17123"/>
    </source>
</evidence>
<dbReference type="PANTHER" id="PTHR45969">
    <property type="entry name" value="RING ZINC FINGER PROTEIN-RELATED"/>
    <property type="match status" value="1"/>
</dbReference>